<keyword evidence="1" id="KW-0479">Metal-binding</keyword>
<dbReference type="InterPro" id="IPR009051">
    <property type="entry name" value="Helical_ferredxn"/>
</dbReference>
<dbReference type="InterPro" id="IPR017900">
    <property type="entry name" value="4Fe4S_Fe_S_CS"/>
</dbReference>
<evidence type="ECO:0000256" key="2">
    <source>
        <dbReference type="ARBA" id="ARBA00023004"/>
    </source>
</evidence>
<dbReference type="PROSITE" id="PS51379">
    <property type="entry name" value="4FE4S_FER_2"/>
    <property type="match status" value="1"/>
</dbReference>
<evidence type="ECO:0000313" key="6">
    <source>
        <dbReference type="EMBL" id="QFI55371.1"/>
    </source>
</evidence>
<dbReference type="Pfam" id="PF00037">
    <property type="entry name" value="Fer4"/>
    <property type="match status" value="1"/>
</dbReference>
<dbReference type="RefSeq" id="WP_193001248.1">
    <property type="nucleotide sequence ID" value="NZ_CP040449.1"/>
</dbReference>
<keyword evidence="3" id="KW-0411">Iron-sulfur</keyword>
<reference evidence="6 7" key="1">
    <citation type="submission" date="2019-05" db="EMBL/GenBank/DDBJ databases">
        <title>OXA-830, a novel chromosomally encoded expanded-spectrum class D beta-lactamase in Aeromonas simiae.</title>
        <authorList>
            <person name="Zhou W."/>
            <person name="Chen Q."/>
        </authorList>
    </citation>
    <scope>NUCLEOTIDE SEQUENCE [LARGE SCALE GENOMIC DNA]</scope>
    <source>
        <strain evidence="6 7">A6</strain>
    </source>
</reference>
<feature type="domain" description="4Fe-4S ferredoxin-type" evidence="5">
    <location>
        <begin position="514"/>
        <end position="543"/>
    </location>
</feature>
<dbReference type="Gene3D" id="3.50.50.60">
    <property type="entry name" value="FAD/NAD(P)-binding domain"/>
    <property type="match status" value="2"/>
</dbReference>
<evidence type="ECO:0000259" key="5">
    <source>
        <dbReference type="PROSITE" id="PS51379"/>
    </source>
</evidence>
<dbReference type="AlphaFoldDB" id="A0A5J6WYN5"/>
<dbReference type="Pfam" id="PF07992">
    <property type="entry name" value="Pyr_redox_2"/>
    <property type="match status" value="1"/>
</dbReference>
<proteinExistence type="predicted"/>
<dbReference type="GO" id="GO:0051536">
    <property type="term" value="F:iron-sulfur cluster binding"/>
    <property type="evidence" value="ECO:0007669"/>
    <property type="project" value="UniProtKB-KW"/>
</dbReference>
<dbReference type="PROSITE" id="PS00198">
    <property type="entry name" value="4FE4S_FER_1"/>
    <property type="match status" value="1"/>
</dbReference>
<dbReference type="GO" id="GO:0016491">
    <property type="term" value="F:oxidoreductase activity"/>
    <property type="evidence" value="ECO:0007669"/>
    <property type="project" value="InterPro"/>
</dbReference>
<name>A0A5J6WYN5_9GAMM</name>
<dbReference type="InterPro" id="IPR023753">
    <property type="entry name" value="FAD/NAD-binding_dom"/>
</dbReference>
<dbReference type="InterPro" id="IPR028261">
    <property type="entry name" value="DPD_II"/>
</dbReference>
<accession>A0A5J6WYN5</accession>
<evidence type="ECO:0000256" key="1">
    <source>
        <dbReference type="ARBA" id="ARBA00022723"/>
    </source>
</evidence>
<feature type="region of interest" description="Disordered" evidence="4">
    <location>
        <begin position="1"/>
        <end position="21"/>
    </location>
</feature>
<dbReference type="Proteomes" id="UP000594034">
    <property type="component" value="Chromosome"/>
</dbReference>
<dbReference type="InterPro" id="IPR036188">
    <property type="entry name" value="FAD/NAD-bd_sf"/>
</dbReference>
<protein>
    <submittedName>
        <fullName evidence="6">Glutamate synthase</fullName>
    </submittedName>
</protein>
<organism evidence="6 7">
    <name type="scientific">Aeromonas simiae</name>
    <dbReference type="NCBI Taxonomy" id="218936"/>
    <lineage>
        <taxon>Bacteria</taxon>
        <taxon>Pseudomonadati</taxon>
        <taxon>Pseudomonadota</taxon>
        <taxon>Gammaproteobacteria</taxon>
        <taxon>Aeromonadales</taxon>
        <taxon>Aeromonadaceae</taxon>
        <taxon>Aeromonas</taxon>
    </lineage>
</organism>
<evidence type="ECO:0000313" key="7">
    <source>
        <dbReference type="Proteomes" id="UP000594034"/>
    </source>
</evidence>
<sequence>MSRPLDMTLPPDLSRKTGTGPVLSRVPRWRPALPPCNHACPAGEDIQAWLSLAQSGQFEAAWRRLIEVNPLPAVHGRVCYHPCERACNRAEVDEAVSIHAIERFLGDEALRLGWLPAPPPAPTGKRVLVVGAGPSGLSCAWHLNRLGHSVEIREAGPRPGGMLRFGIPAYRLPRAVLDGEVARMLAAGVQLTLNHKVEDVLAEWREGGFDAVFMAIGAHLAKRVDIPAREAGRILDAVSFLQQASLAQEQGLQPPVLGRRVAIYGGGNTAMDAARTARRLGAEEAMIIYRRDRDHMPAHDFEAIEAEEEGITINWLRSIRQFDSDRLEVEVMTLDEQGQPQPTGRVETLEADALILALGQEVDLSVLKSVPGVRLSGEVVQVGENLMTDLPGLFAGGDMVPSERTVTVATGHGKKAARHIDAWLRGERYCKPPSFPLVGTASLQLWFQTWAPASDQSVLAPASRHGFSEIVCGLDANEARYEASRCYSCGNCFECDGCFASCPEQAIEKLGAGLGYRVDPARCSGCSACHDQCPCNAIEMEEAK</sequence>
<dbReference type="PRINTS" id="PR00368">
    <property type="entry name" value="FADPNR"/>
</dbReference>
<keyword evidence="2" id="KW-0408">Iron</keyword>
<evidence type="ECO:0000256" key="3">
    <source>
        <dbReference type="ARBA" id="ARBA00023014"/>
    </source>
</evidence>
<dbReference type="Pfam" id="PF14691">
    <property type="entry name" value="Fer4_20"/>
    <property type="match status" value="1"/>
</dbReference>
<evidence type="ECO:0000256" key="4">
    <source>
        <dbReference type="SAM" id="MobiDB-lite"/>
    </source>
</evidence>
<dbReference type="SUPFAM" id="SSF51971">
    <property type="entry name" value="Nucleotide-binding domain"/>
    <property type="match status" value="1"/>
</dbReference>
<dbReference type="Gene3D" id="1.10.1060.10">
    <property type="entry name" value="Alpha-helical ferredoxin"/>
    <property type="match status" value="1"/>
</dbReference>
<dbReference type="Gene3D" id="3.30.70.20">
    <property type="match status" value="1"/>
</dbReference>
<gene>
    <name evidence="6" type="ORF">FE240_12155</name>
</gene>
<dbReference type="PRINTS" id="PR00469">
    <property type="entry name" value="PNDRDTASEII"/>
</dbReference>
<dbReference type="PANTHER" id="PTHR42783:SF3">
    <property type="entry name" value="GLUTAMATE SYNTHASE [NADPH] SMALL CHAIN-RELATED"/>
    <property type="match status" value="1"/>
</dbReference>
<dbReference type="SUPFAM" id="SSF46548">
    <property type="entry name" value="alpha-helical ferredoxin"/>
    <property type="match status" value="2"/>
</dbReference>
<dbReference type="EMBL" id="CP040449">
    <property type="protein sequence ID" value="QFI55371.1"/>
    <property type="molecule type" value="Genomic_DNA"/>
</dbReference>
<dbReference type="NCBIfam" id="NF009410">
    <property type="entry name" value="PRK12771.1"/>
    <property type="match status" value="1"/>
</dbReference>
<dbReference type="Pfam" id="PF13450">
    <property type="entry name" value="NAD_binding_8"/>
    <property type="match status" value="1"/>
</dbReference>
<dbReference type="InterPro" id="IPR017896">
    <property type="entry name" value="4Fe4S_Fe-S-bd"/>
</dbReference>
<dbReference type="KEGG" id="asim:FE240_12155"/>
<dbReference type="GO" id="GO:0046872">
    <property type="term" value="F:metal ion binding"/>
    <property type="evidence" value="ECO:0007669"/>
    <property type="project" value="UniProtKB-KW"/>
</dbReference>
<keyword evidence="7" id="KW-1185">Reference proteome</keyword>
<dbReference type="PANTHER" id="PTHR42783">
    <property type="entry name" value="GLUTAMATE SYNTHASE [NADPH] SMALL CHAIN"/>
    <property type="match status" value="1"/>
</dbReference>